<feature type="signal peptide" evidence="1">
    <location>
        <begin position="1"/>
        <end position="16"/>
    </location>
</feature>
<keyword evidence="1" id="KW-0732">Signal</keyword>
<evidence type="ECO:0000256" key="1">
    <source>
        <dbReference type="SAM" id="SignalP"/>
    </source>
</evidence>
<feature type="chain" id="PRO_5046021481" description="Cytochrome c7-like domain-containing protein" evidence="1">
    <location>
        <begin position="17"/>
        <end position="287"/>
    </location>
</feature>
<accession>A0ABM7XDJ4</accession>
<dbReference type="SUPFAM" id="SSF48695">
    <property type="entry name" value="Multiheme cytochromes"/>
    <property type="match status" value="1"/>
</dbReference>
<evidence type="ECO:0000313" key="2">
    <source>
        <dbReference type="EMBL" id="BDG09951.1"/>
    </source>
</evidence>
<protein>
    <recommendedName>
        <fullName evidence="4">Cytochrome c7-like domain-containing protein</fullName>
    </recommendedName>
</protein>
<dbReference type="Gene3D" id="3.90.10.10">
    <property type="entry name" value="Cytochrome C3"/>
    <property type="match status" value="2"/>
</dbReference>
<name>A0ABM7XDJ4_9BACT</name>
<evidence type="ECO:0008006" key="4">
    <source>
        <dbReference type="Google" id="ProtNLM"/>
    </source>
</evidence>
<proteinExistence type="predicted"/>
<reference evidence="3" key="1">
    <citation type="journal article" date="2022" name="Int. J. Syst. Evol. Microbiol.">
        <title>Anaeromyxobacter oryzae sp. nov., Anaeromyxobacter diazotrophicus sp. nov. and Anaeromyxobacter paludicola sp. nov., isolated from paddy soils.</title>
        <authorList>
            <person name="Itoh H."/>
            <person name="Xu Z."/>
            <person name="Mise K."/>
            <person name="Masuda Y."/>
            <person name="Ushijima N."/>
            <person name="Hayakawa C."/>
            <person name="Shiratori Y."/>
            <person name="Senoo K."/>
        </authorList>
    </citation>
    <scope>NUCLEOTIDE SEQUENCE [LARGE SCALE GENOMIC DNA]</scope>
    <source>
        <strain evidence="3">Red630</strain>
    </source>
</reference>
<dbReference type="Proteomes" id="UP001162734">
    <property type="component" value="Chromosome"/>
</dbReference>
<dbReference type="InterPro" id="IPR036280">
    <property type="entry name" value="Multihaem_cyt_sf"/>
</dbReference>
<dbReference type="RefSeq" id="WP_248342349.1">
    <property type="nucleotide sequence ID" value="NZ_AP025592.1"/>
</dbReference>
<gene>
    <name evidence="2" type="ORF">AMPC_30640</name>
</gene>
<evidence type="ECO:0000313" key="3">
    <source>
        <dbReference type="Proteomes" id="UP001162734"/>
    </source>
</evidence>
<sequence>MTAALLALLLAAPAAALPDLSARAPAVPQASPGHATGTDCAACHTSESWSDVAFAHERTGFPLEGAHRRATCKSCHPGSFQQKLPTACAACHRDPHAGLASLRCQGCHSTEAWRPAFGVEAHRRTNFPLTGRHALIPCEECHGDRRDRAFARATVDCAQCHQKDLSRAARTGLDHQAAGFTGRCLDCHGPWRFQGASFPGHDRCFQLSGGPHAGVRCLDCHTTLAGAFQGGASGACSTGTAQCTRCHSCAVTSARHAQVAGFQCKDRKCYECHQFSGASQALRRSAR</sequence>
<dbReference type="EMBL" id="AP025592">
    <property type="protein sequence ID" value="BDG09951.1"/>
    <property type="molecule type" value="Genomic_DNA"/>
</dbReference>
<keyword evidence="3" id="KW-1185">Reference proteome</keyword>
<organism evidence="2 3">
    <name type="scientific">Anaeromyxobacter paludicola</name>
    <dbReference type="NCBI Taxonomy" id="2918171"/>
    <lineage>
        <taxon>Bacteria</taxon>
        <taxon>Pseudomonadati</taxon>
        <taxon>Myxococcota</taxon>
        <taxon>Myxococcia</taxon>
        <taxon>Myxococcales</taxon>
        <taxon>Cystobacterineae</taxon>
        <taxon>Anaeromyxobacteraceae</taxon>
        <taxon>Anaeromyxobacter</taxon>
    </lineage>
</organism>